<proteinExistence type="predicted"/>
<comment type="caution">
    <text evidence="2">The sequence shown here is derived from an EMBL/GenBank/DDBJ whole genome shotgun (WGS) entry which is preliminary data.</text>
</comment>
<sequence>MSNEMHCRPPTLNNTASVKANNIDSATVSGSVFNIRQMKTELFYKTINLPEKAPKLAEKTNDSLFDQETEASLLNTNRPPQVPQQPAFQTPKHLNPKNFKQEGRARVFTITIKYALSRRTFIYVLSCIGQAHRQSMGKKHSRKRLQNIFKSTYAPKFKKKLTNEASTAISEKILALLSKVVIEQVKTGSLGFYNNLLQFVTKPRKNVREYSSGIQQVYRTWIQDQQQEFIDDFHKSYSTLRNDNQFKINNLKCTFKQDLGLKTRSYKNIENR</sequence>
<dbReference type="Proteomes" id="UP000245383">
    <property type="component" value="Unassembled WGS sequence"/>
</dbReference>
<protein>
    <submittedName>
        <fullName evidence="2">Uncharacterized protein</fullName>
    </submittedName>
</protein>
<feature type="region of interest" description="Disordered" evidence="1">
    <location>
        <begin position="74"/>
        <end position="96"/>
    </location>
</feature>
<evidence type="ECO:0000256" key="1">
    <source>
        <dbReference type="SAM" id="MobiDB-lite"/>
    </source>
</evidence>
<name>A0A2T9Y6Z5_9FUNG</name>
<keyword evidence="3" id="KW-1185">Reference proteome</keyword>
<gene>
    <name evidence="2" type="ORF">BB561_006031</name>
</gene>
<dbReference type="EMBL" id="MBFR01000414">
    <property type="protein sequence ID" value="PVU88102.1"/>
    <property type="molecule type" value="Genomic_DNA"/>
</dbReference>
<organism evidence="2 3">
    <name type="scientific">Smittium simulii</name>
    <dbReference type="NCBI Taxonomy" id="133385"/>
    <lineage>
        <taxon>Eukaryota</taxon>
        <taxon>Fungi</taxon>
        <taxon>Fungi incertae sedis</taxon>
        <taxon>Zoopagomycota</taxon>
        <taxon>Kickxellomycotina</taxon>
        <taxon>Harpellomycetes</taxon>
        <taxon>Harpellales</taxon>
        <taxon>Legeriomycetaceae</taxon>
        <taxon>Smittium</taxon>
    </lineage>
</organism>
<accession>A0A2T9Y6Z5</accession>
<evidence type="ECO:0000313" key="2">
    <source>
        <dbReference type="EMBL" id="PVU88102.1"/>
    </source>
</evidence>
<reference evidence="2 3" key="1">
    <citation type="journal article" date="2018" name="MBio">
        <title>Comparative Genomics Reveals the Core Gene Toolbox for the Fungus-Insect Symbiosis.</title>
        <authorList>
            <person name="Wang Y."/>
            <person name="Stata M."/>
            <person name="Wang W."/>
            <person name="Stajich J.E."/>
            <person name="White M.M."/>
            <person name="Moncalvo J.M."/>
        </authorList>
    </citation>
    <scope>NUCLEOTIDE SEQUENCE [LARGE SCALE GENOMIC DNA]</scope>
    <source>
        <strain evidence="2 3">SWE-8-4</strain>
    </source>
</reference>
<feature type="compositionally biased region" description="Polar residues" evidence="1">
    <location>
        <begin position="74"/>
        <end position="88"/>
    </location>
</feature>
<evidence type="ECO:0000313" key="3">
    <source>
        <dbReference type="Proteomes" id="UP000245383"/>
    </source>
</evidence>
<dbReference type="AlphaFoldDB" id="A0A2T9Y6Z5"/>